<name>A0A2X4UJZ9_9NOCA</name>
<dbReference type="GO" id="GO:0051539">
    <property type="term" value="F:4 iron, 4 sulfur cluster binding"/>
    <property type="evidence" value="ECO:0007669"/>
    <property type="project" value="UniProtKB-UniRule"/>
</dbReference>
<evidence type="ECO:0000256" key="9">
    <source>
        <dbReference type="ARBA" id="ARBA00023157"/>
    </source>
</evidence>
<evidence type="ECO:0000313" key="13">
    <source>
        <dbReference type="EMBL" id="SQI34982.1"/>
    </source>
</evidence>
<keyword evidence="10 11" id="KW-0804">Transcription</keyword>
<dbReference type="Pfam" id="PF02467">
    <property type="entry name" value="Whib"/>
    <property type="match status" value="1"/>
</dbReference>
<comment type="PTM">
    <text evidence="11">Upon Fe-S cluster removal intramolecular disulfide bonds are formed.</text>
</comment>
<comment type="cofactor">
    <cofactor evidence="11">
        <name>[4Fe-4S] cluster</name>
        <dbReference type="ChEBI" id="CHEBI:49883"/>
    </cofactor>
    <text evidence="11">Binds 1 [4Fe-4S] cluster per subunit. Following nitrosylation of the [4Fe-4S] cluster binds 1 [4Fe-8(NO)] cluster per subunit.</text>
</comment>
<evidence type="ECO:0000256" key="5">
    <source>
        <dbReference type="ARBA" id="ARBA00023004"/>
    </source>
</evidence>
<organism evidence="13 14">
    <name type="scientific">Rhodococcus coprophilus</name>
    <dbReference type="NCBI Taxonomy" id="38310"/>
    <lineage>
        <taxon>Bacteria</taxon>
        <taxon>Bacillati</taxon>
        <taxon>Actinomycetota</taxon>
        <taxon>Actinomycetes</taxon>
        <taxon>Mycobacteriales</taxon>
        <taxon>Nocardiaceae</taxon>
        <taxon>Rhodococcus</taxon>
    </lineage>
</organism>
<keyword evidence="7 11" id="KW-0805">Transcription regulation</keyword>
<comment type="similarity">
    <text evidence="2 11">Belongs to the WhiB family.</text>
</comment>
<evidence type="ECO:0000256" key="10">
    <source>
        <dbReference type="ARBA" id="ARBA00023163"/>
    </source>
</evidence>
<keyword evidence="6 11" id="KW-0411">Iron-sulfur</keyword>
<keyword evidence="9 11" id="KW-1015">Disulfide bond</keyword>
<dbReference type="AlphaFoldDB" id="A0A2X4UJZ9"/>
<gene>
    <name evidence="11" type="primary">whiB</name>
    <name evidence="13" type="ORF">NCTC10994_02979</name>
</gene>
<evidence type="ECO:0000256" key="8">
    <source>
        <dbReference type="ARBA" id="ARBA00023125"/>
    </source>
</evidence>
<feature type="binding site" evidence="11">
    <location>
        <position position="55"/>
    </location>
    <ligand>
        <name>[4Fe-4S] cluster</name>
        <dbReference type="ChEBI" id="CHEBI:49883"/>
    </ligand>
</feature>
<dbReference type="GO" id="GO:0045892">
    <property type="term" value="P:negative regulation of DNA-templated transcription"/>
    <property type="evidence" value="ECO:0007669"/>
    <property type="project" value="TreeGrafter"/>
</dbReference>
<accession>A0A2X4UJZ9</accession>
<dbReference type="GO" id="GO:0046872">
    <property type="term" value="F:metal ion binding"/>
    <property type="evidence" value="ECO:0007669"/>
    <property type="project" value="UniProtKB-KW"/>
</dbReference>
<keyword evidence="11" id="KW-0963">Cytoplasm</keyword>
<keyword evidence="4 11" id="KW-0479">Metal-binding</keyword>
<feature type="domain" description="4Fe-4S Wbl-type" evidence="12">
    <location>
        <begin position="24"/>
        <end position="88"/>
    </location>
</feature>
<feature type="binding site" evidence="11">
    <location>
        <position position="58"/>
    </location>
    <ligand>
        <name>[4Fe-4S] cluster</name>
        <dbReference type="ChEBI" id="CHEBI:49883"/>
    </ligand>
</feature>
<protein>
    <recommendedName>
        <fullName evidence="11">Transcriptional regulator WhiB</fullName>
    </recommendedName>
</protein>
<keyword evidence="14" id="KW-1185">Reference proteome</keyword>
<comment type="function">
    <text evidence="11">Acts as a transcriptional regulator. Probably redox-responsive. The apo- but not holo-form probably binds DNA.</text>
</comment>
<proteinExistence type="inferred from homology"/>
<evidence type="ECO:0000256" key="11">
    <source>
        <dbReference type="HAMAP-Rule" id="MF_01479"/>
    </source>
</evidence>
<evidence type="ECO:0000256" key="4">
    <source>
        <dbReference type="ARBA" id="ARBA00022723"/>
    </source>
</evidence>
<dbReference type="RefSeq" id="WP_072705318.1">
    <property type="nucleotide sequence ID" value="NZ_JAFBBL010000001.1"/>
</dbReference>
<dbReference type="GO" id="GO:0035731">
    <property type="term" value="F:dinitrosyl-iron complex binding"/>
    <property type="evidence" value="ECO:0007669"/>
    <property type="project" value="UniProtKB-UniRule"/>
</dbReference>
<dbReference type="GO" id="GO:0047134">
    <property type="term" value="F:protein-disulfide reductase [NAD(P)H] activity"/>
    <property type="evidence" value="ECO:0007669"/>
    <property type="project" value="TreeGrafter"/>
</dbReference>
<dbReference type="InterPro" id="IPR003482">
    <property type="entry name" value="Whib"/>
</dbReference>
<dbReference type="GO" id="GO:0005737">
    <property type="term" value="C:cytoplasm"/>
    <property type="evidence" value="ECO:0007669"/>
    <property type="project" value="UniProtKB-SubCell"/>
</dbReference>
<evidence type="ECO:0000256" key="6">
    <source>
        <dbReference type="ARBA" id="ARBA00023014"/>
    </source>
</evidence>
<feature type="binding site" evidence="11">
    <location>
        <position position="25"/>
    </location>
    <ligand>
        <name>[4Fe-4S] cluster</name>
        <dbReference type="ChEBI" id="CHEBI:49883"/>
    </ligand>
</feature>
<dbReference type="HAMAP" id="MF_01479">
    <property type="entry name" value="WhiB"/>
    <property type="match status" value="1"/>
</dbReference>
<keyword evidence="8 11" id="KW-0238">DNA-binding</keyword>
<dbReference type="GO" id="GO:0045454">
    <property type="term" value="P:cell redox homeostasis"/>
    <property type="evidence" value="ECO:0007669"/>
    <property type="project" value="TreeGrafter"/>
</dbReference>
<evidence type="ECO:0000313" key="14">
    <source>
        <dbReference type="Proteomes" id="UP000249091"/>
    </source>
</evidence>
<evidence type="ECO:0000256" key="1">
    <source>
        <dbReference type="ARBA" id="ARBA00004496"/>
    </source>
</evidence>
<evidence type="ECO:0000256" key="7">
    <source>
        <dbReference type="ARBA" id="ARBA00023015"/>
    </source>
</evidence>
<sequence>MPALKLLKLPPPVAESWEWQMHAGCRDVDGSLFFHPDNERGEARENRLAAAKRVCGQCVVRTQCLEYALDSGERHGIWGGLSEDERTRMRRAERRRPIS</sequence>
<evidence type="ECO:0000256" key="3">
    <source>
        <dbReference type="ARBA" id="ARBA00022485"/>
    </source>
</evidence>
<dbReference type="Proteomes" id="UP000249091">
    <property type="component" value="Chromosome 1"/>
</dbReference>
<evidence type="ECO:0000259" key="12">
    <source>
        <dbReference type="PROSITE" id="PS51674"/>
    </source>
</evidence>
<keyword evidence="3 11" id="KW-0004">4Fe-4S</keyword>
<feature type="binding site" evidence="11">
    <location>
        <position position="64"/>
    </location>
    <ligand>
        <name>[4Fe-4S] cluster</name>
        <dbReference type="ChEBI" id="CHEBI:49883"/>
    </ligand>
</feature>
<dbReference type="PROSITE" id="PS51674">
    <property type="entry name" value="4FE4S_WBL"/>
    <property type="match status" value="1"/>
</dbReference>
<keyword evidence="5 11" id="KW-0408">Iron</keyword>
<comment type="subcellular location">
    <subcellularLocation>
        <location evidence="1 11">Cytoplasm</location>
    </subcellularLocation>
</comment>
<reference evidence="13 14" key="1">
    <citation type="submission" date="2018-06" db="EMBL/GenBank/DDBJ databases">
        <authorList>
            <consortium name="Pathogen Informatics"/>
            <person name="Doyle S."/>
        </authorList>
    </citation>
    <scope>NUCLEOTIDE SEQUENCE [LARGE SCALE GENOMIC DNA]</scope>
    <source>
        <strain evidence="13 14">NCTC10994</strain>
    </source>
</reference>
<dbReference type="STRING" id="1219011.GCA_001895045_04222"/>
<dbReference type="EMBL" id="LS483468">
    <property type="protein sequence ID" value="SQI34982.1"/>
    <property type="molecule type" value="Genomic_DNA"/>
</dbReference>
<dbReference type="InterPro" id="IPR034768">
    <property type="entry name" value="4FE4S_WBL"/>
</dbReference>
<dbReference type="KEGG" id="rcr:NCTC10994_02979"/>
<dbReference type="GO" id="GO:0003677">
    <property type="term" value="F:DNA binding"/>
    <property type="evidence" value="ECO:0007669"/>
    <property type="project" value="UniProtKB-UniRule"/>
</dbReference>
<dbReference type="PANTHER" id="PTHR38839">
    <property type="entry name" value="TRANSCRIPTIONAL REGULATOR WHID-RELATED"/>
    <property type="match status" value="1"/>
</dbReference>
<evidence type="ECO:0000256" key="2">
    <source>
        <dbReference type="ARBA" id="ARBA00006597"/>
    </source>
</evidence>
<comment type="PTM">
    <text evidence="11">The Fe-S cluster can be nitrosylated by nitric oxide (NO).</text>
</comment>